<organism evidence="1 2">
    <name type="scientific">Methylobacterium ajmalii</name>
    <dbReference type="NCBI Taxonomy" id="2738439"/>
    <lineage>
        <taxon>Bacteria</taxon>
        <taxon>Pseudomonadati</taxon>
        <taxon>Pseudomonadota</taxon>
        <taxon>Alphaproteobacteria</taxon>
        <taxon>Hyphomicrobiales</taxon>
        <taxon>Methylobacteriaceae</taxon>
        <taxon>Methylobacterium</taxon>
    </lineage>
</organism>
<dbReference type="Proteomes" id="UP001407347">
    <property type="component" value="Unassembled WGS sequence"/>
</dbReference>
<dbReference type="EMBL" id="JAQYXP010000013">
    <property type="protein sequence ID" value="MEN3239032.1"/>
    <property type="molecule type" value="Genomic_DNA"/>
</dbReference>
<dbReference type="RefSeq" id="WP_346013977.1">
    <property type="nucleotide sequence ID" value="NZ_JAQYXP010000013.1"/>
</dbReference>
<gene>
    <name evidence="1" type="ORF">PUR29_36965</name>
</gene>
<proteinExistence type="predicted"/>
<evidence type="ECO:0000313" key="1">
    <source>
        <dbReference type="EMBL" id="MEN3239032.1"/>
    </source>
</evidence>
<reference evidence="1 2" key="1">
    <citation type="journal article" date="2023" name="PLoS ONE">
        <title>Complete genome assembly of Hawai'i environmental nontuberculous mycobacteria reveals unexpected co-isolation with methylobacteria.</title>
        <authorList>
            <person name="Hendrix J."/>
            <person name="Epperson L.E."/>
            <person name="Tong E.I."/>
            <person name="Chan Y.L."/>
            <person name="Hasan N.A."/>
            <person name="Dawrs S.N."/>
            <person name="Norton G.J."/>
            <person name="Virdi R."/>
            <person name="Crooks J.L."/>
            <person name="Chan E.D."/>
            <person name="Honda J.R."/>
            <person name="Strong M."/>
        </authorList>
    </citation>
    <scope>NUCLEOTIDE SEQUENCE [LARGE SCALE GENOMIC DNA]</scope>
    <source>
        <strain evidence="1 2">NJH_HI04-1</strain>
    </source>
</reference>
<accession>A0ABV0A5C4</accession>
<sequence length="73" mass="7914">MTQNDLVAAMADIQNKFAGKSFQYDIFLTSGEHFEGIPEQVKGSGTLWVMEGGNPTGPVYFSAVDVVAIQPDF</sequence>
<evidence type="ECO:0000313" key="2">
    <source>
        <dbReference type="Proteomes" id="UP001407347"/>
    </source>
</evidence>
<name>A0ABV0A5C4_9HYPH</name>
<protein>
    <submittedName>
        <fullName evidence="1">Uncharacterized protein</fullName>
    </submittedName>
</protein>
<comment type="caution">
    <text evidence="1">The sequence shown here is derived from an EMBL/GenBank/DDBJ whole genome shotgun (WGS) entry which is preliminary data.</text>
</comment>
<keyword evidence="2" id="KW-1185">Reference proteome</keyword>